<evidence type="ECO:0000313" key="2">
    <source>
        <dbReference type="EMBL" id="ESA12718.1"/>
    </source>
</evidence>
<dbReference type="HOGENOM" id="CLU_3088412_0_0_1"/>
<organism evidence="2">
    <name type="scientific">Rhizophagus irregularis (strain DAOM 181602 / DAOM 197198 / MUCL 43194)</name>
    <name type="common">Arbuscular mycorrhizal fungus</name>
    <name type="synonym">Glomus intraradices</name>
    <dbReference type="NCBI Taxonomy" id="747089"/>
    <lineage>
        <taxon>Eukaryota</taxon>
        <taxon>Fungi</taxon>
        <taxon>Fungi incertae sedis</taxon>
        <taxon>Mucoromycota</taxon>
        <taxon>Glomeromycotina</taxon>
        <taxon>Glomeromycetes</taxon>
        <taxon>Glomerales</taxon>
        <taxon>Glomeraceae</taxon>
        <taxon>Rhizophagus</taxon>
    </lineage>
</organism>
<keyword evidence="1" id="KW-0732">Signal</keyword>
<feature type="signal peptide" evidence="1">
    <location>
        <begin position="1"/>
        <end position="23"/>
    </location>
</feature>
<sequence>MLSILTDIILILALEEFVQRTTTRPLYIYFDSSTFNLTSFFHFLNIKLFFQN</sequence>
<evidence type="ECO:0000256" key="1">
    <source>
        <dbReference type="SAM" id="SignalP"/>
    </source>
</evidence>
<reference evidence="2" key="1">
    <citation type="submission" date="2013-07" db="EMBL/GenBank/DDBJ databases">
        <title>The genome of an arbuscular mycorrhizal fungus provides insights into the evolution of the oldest plant symbiosis.</title>
        <authorList>
            <consortium name="DOE Joint Genome Institute"/>
            <person name="Tisserant E."/>
            <person name="Malbreil M."/>
            <person name="Kuo A."/>
            <person name="Kohler A."/>
            <person name="Symeonidi A."/>
            <person name="Balestrini R."/>
            <person name="Charron P."/>
            <person name="Duensing N."/>
            <person name="Frei-dit-Frey N."/>
            <person name="Gianinazzi-Pearson V."/>
            <person name="Gilbert B."/>
            <person name="Handa Y."/>
            <person name="Hijri M."/>
            <person name="Kaul R."/>
            <person name="Kawaguchi M."/>
            <person name="Krajinski F."/>
            <person name="Lammers P."/>
            <person name="Lapierre D."/>
            <person name="Masclaux F.G."/>
            <person name="Murat C."/>
            <person name="Morin E."/>
            <person name="Ndikumana S."/>
            <person name="Pagni M."/>
            <person name="Petitpierre D."/>
            <person name="Requena N."/>
            <person name="Rosikiewicz P."/>
            <person name="Riley R."/>
            <person name="Saito K."/>
            <person name="San Clemente H."/>
            <person name="Shapiro H."/>
            <person name="van Tuinen D."/>
            <person name="Becard G."/>
            <person name="Bonfante P."/>
            <person name="Paszkowski U."/>
            <person name="Shachar-Hill Y."/>
            <person name="Young J.P."/>
            <person name="Sanders I.R."/>
            <person name="Henrissat B."/>
            <person name="Rensing S.A."/>
            <person name="Grigoriev I.V."/>
            <person name="Corradi N."/>
            <person name="Roux C."/>
            <person name="Martin F."/>
        </authorList>
    </citation>
    <scope>NUCLEOTIDE SEQUENCE</scope>
    <source>
        <strain evidence="2">DAOM 197198</strain>
    </source>
</reference>
<protein>
    <submittedName>
        <fullName evidence="2">Uncharacterized protein</fullName>
    </submittedName>
</protein>
<name>U9U298_RHIID</name>
<feature type="chain" id="PRO_5004690424" evidence="1">
    <location>
        <begin position="24"/>
        <end position="52"/>
    </location>
</feature>
<gene>
    <name evidence="2" type="ORF">GLOINDRAFT_26828</name>
</gene>
<dbReference type="AlphaFoldDB" id="U9U298"/>
<proteinExistence type="predicted"/>
<dbReference type="EMBL" id="KI284647">
    <property type="protein sequence ID" value="ESA12718.1"/>
    <property type="molecule type" value="Genomic_DNA"/>
</dbReference>
<accession>U9U298</accession>